<name>A0A5J4U616_9EUKA</name>
<dbReference type="Proteomes" id="UP000324800">
    <property type="component" value="Unassembled WGS sequence"/>
</dbReference>
<proteinExistence type="predicted"/>
<reference evidence="1 2" key="1">
    <citation type="submission" date="2019-03" db="EMBL/GenBank/DDBJ databases">
        <title>Single cell metagenomics reveals metabolic interactions within the superorganism composed of flagellate Streblomastix strix and complex community of Bacteroidetes bacteria on its surface.</title>
        <authorList>
            <person name="Treitli S.C."/>
            <person name="Kolisko M."/>
            <person name="Husnik F."/>
            <person name="Keeling P."/>
            <person name="Hampl V."/>
        </authorList>
    </citation>
    <scope>NUCLEOTIDE SEQUENCE [LARGE SCALE GENOMIC DNA]</scope>
    <source>
        <strain evidence="1">ST1C</strain>
    </source>
</reference>
<protein>
    <submittedName>
        <fullName evidence="1">Uncharacterized protein</fullName>
    </submittedName>
</protein>
<evidence type="ECO:0000313" key="1">
    <source>
        <dbReference type="EMBL" id="KAA6365371.1"/>
    </source>
</evidence>
<dbReference type="EMBL" id="SNRW01020525">
    <property type="protein sequence ID" value="KAA6365371.1"/>
    <property type="molecule type" value="Genomic_DNA"/>
</dbReference>
<dbReference type="AlphaFoldDB" id="A0A5J4U616"/>
<accession>A0A5J4U616</accession>
<gene>
    <name evidence="1" type="ORF">EZS28_039102</name>
</gene>
<comment type="caution">
    <text evidence="1">The sequence shown here is derived from an EMBL/GenBank/DDBJ whole genome shotgun (WGS) entry which is preliminary data.</text>
</comment>
<organism evidence="1 2">
    <name type="scientific">Streblomastix strix</name>
    <dbReference type="NCBI Taxonomy" id="222440"/>
    <lineage>
        <taxon>Eukaryota</taxon>
        <taxon>Metamonada</taxon>
        <taxon>Preaxostyla</taxon>
        <taxon>Oxymonadida</taxon>
        <taxon>Streblomastigidae</taxon>
        <taxon>Streblomastix</taxon>
    </lineage>
</organism>
<sequence>MSHMIIEILPFGVNCDQQINQFSPPVIAEFVLRLFRRLDPSLLPDRRSTAQLVFRQRQAASSISSLQLYEQEVNKT</sequence>
<evidence type="ECO:0000313" key="2">
    <source>
        <dbReference type="Proteomes" id="UP000324800"/>
    </source>
</evidence>